<proteinExistence type="inferred from homology"/>
<comment type="caution">
    <text evidence="5">The sequence shown here is derived from an EMBL/GenBank/DDBJ whole genome shotgun (WGS) entry which is preliminary data.</text>
</comment>
<dbReference type="GO" id="GO:0006310">
    <property type="term" value="P:DNA recombination"/>
    <property type="evidence" value="ECO:0007669"/>
    <property type="project" value="InterPro"/>
</dbReference>
<dbReference type="Gene3D" id="3.30.930.30">
    <property type="match status" value="1"/>
</dbReference>
<comment type="similarity">
    <text evidence="1">Belongs to the plasmid mobilization pre family.</text>
</comment>
<reference evidence="6" key="1">
    <citation type="journal article" date="2020" name="ISME J.">
        <title>Comparative genomics reveals insights into cyanobacterial evolution and habitat adaptation.</title>
        <authorList>
            <person name="Chen M.Y."/>
            <person name="Teng W.K."/>
            <person name="Zhao L."/>
            <person name="Hu C.X."/>
            <person name="Zhou Y.K."/>
            <person name="Han B.P."/>
            <person name="Song L.R."/>
            <person name="Shu W.S."/>
        </authorList>
    </citation>
    <scope>NUCLEOTIDE SEQUENCE [LARGE SCALE GENOMIC DNA]</scope>
    <source>
        <strain evidence="6">FACHB-251</strain>
    </source>
</reference>
<dbReference type="Pfam" id="PF01076">
    <property type="entry name" value="Mob_Pre"/>
    <property type="match status" value="2"/>
</dbReference>
<gene>
    <name evidence="5" type="ORF">H6G06_26510</name>
</gene>
<dbReference type="EMBL" id="JACJQU010000037">
    <property type="protein sequence ID" value="MBD2296931.1"/>
    <property type="molecule type" value="Genomic_DNA"/>
</dbReference>
<evidence type="ECO:0000256" key="2">
    <source>
        <dbReference type="SAM" id="Coils"/>
    </source>
</evidence>
<evidence type="ECO:0000313" key="5">
    <source>
        <dbReference type="EMBL" id="MBD2296931.1"/>
    </source>
</evidence>
<feature type="coiled-coil region" evidence="2">
    <location>
        <begin position="626"/>
        <end position="653"/>
    </location>
</feature>
<dbReference type="AlphaFoldDB" id="A0A927A452"/>
<dbReference type="RefSeq" id="WP_190565049.1">
    <property type="nucleotide sequence ID" value="NZ_JACJQU010000037.1"/>
</dbReference>
<keyword evidence="6" id="KW-1185">Reference proteome</keyword>
<protein>
    <submittedName>
        <fullName evidence="5">Plasmid recombination protein</fullName>
    </submittedName>
</protein>
<dbReference type="GO" id="GO:0003677">
    <property type="term" value="F:DNA binding"/>
    <property type="evidence" value="ECO:0007669"/>
    <property type="project" value="InterPro"/>
</dbReference>
<evidence type="ECO:0000256" key="3">
    <source>
        <dbReference type="SAM" id="MobiDB-lite"/>
    </source>
</evidence>
<evidence type="ECO:0000256" key="1">
    <source>
        <dbReference type="ARBA" id="ARBA00010657"/>
    </source>
</evidence>
<dbReference type="Proteomes" id="UP000662185">
    <property type="component" value="Unassembled WGS sequence"/>
</dbReference>
<keyword evidence="2" id="KW-0175">Coiled coil</keyword>
<accession>A0A927A452</accession>
<feature type="domain" description="DUF3991" evidence="4">
    <location>
        <begin position="434"/>
        <end position="503"/>
    </location>
</feature>
<dbReference type="InterPro" id="IPR025054">
    <property type="entry name" value="DUF3991"/>
</dbReference>
<organism evidence="5 6">
    <name type="scientific">Anabaena sphaerica FACHB-251</name>
    <dbReference type="NCBI Taxonomy" id="2692883"/>
    <lineage>
        <taxon>Bacteria</taxon>
        <taxon>Bacillati</taxon>
        <taxon>Cyanobacteriota</taxon>
        <taxon>Cyanophyceae</taxon>
        <taxon>Nostocales</taxon>
        <taxon>Nostocaceae</taxon>
        <taxon>Anabaena</taxon>
    </lineage>
</organism>
<evidence type="ECO:0000313" key="6">
    <source>
        <dbReference type="Proteomes" id="UP000662185"/>
    </source>
</evidence>
<sequence>MAYAIARVKKLKRANIAGSAAHTSRQRETPNADPTKQNIRFIGNTDREEKLEDLVLAKIGQYEQKRKIRTDAVYCVEILLTASPSYFRPLDPTAAGYYEEERLADWLSATQQWLEKEYGDRVNSSTQASGAYLNGNSSSVGDCALHTAEGNRIVRAELHLDEVTPHIHAYFVPLDENGQLRCNHFFDGRQKMRDFQESYFAAVQHLGLERGIRGSVAKHQDIKDFYRIVEEGKDLNSELTIAQMRAKAADRDRAVQSKSSMERTAKRLVKENETLRQRIKELEAQKDQLQQQVKQLSDLPLEDVAWHLGLNQDNSSYRCWKGGEHIIYINGSYWSHLAPDTQKTGNVAANSQKTSASPGAITGTGAVALVKHINGCNFREAIAWLNDRFGDEGMQRAVTHYARQQAQMVIQEQEAPQFVPPVPDKSNWHLVHDYLTKKRRLPTELVQELYQRGLVYADDQENAVFLLRNLNGETKGAFLQGTRAEDNTLEEDNTFTGYATGFTGYAIGTKRSDGWFYLQWGGQPTDEIQKVVLLKSPLDVLSYAMLEVERHRGLPGGVPQQRIMYMTVDSPRSLPVELLQDIPEVICAYDNNAAGDEMAGAVSELLPQATRVKPQAQNWHEELLALLRWQQREREYQQQRQKQQRQRERESELEL</sequence>
<dbReference type="CDD" id="cd17242">
    <property type="entry name" value="MobM_relaxase"/>
    <property type="match status" value="1"/>
</dbReference>
<name>A0A927A452_9NOST</name>
<evidence type="ECO:0000259" key="4">
    <source>
        <dbReference type="Pfam" id="PF13154"/>
    </source>
</evidence>
<dbReference type="Pfam" id="PF13154">
    <property type="entry name" value="DUF3991"/>
    <property type="match status" value="1"/>
</dbReference>
<feature type="coiled-coil region" evidence="2">
    <location>
        <begin position="258"/>
        <end position="299"/>
    </location>
</feature>
<dbReference type="InterPro" id="IPR001668">
    <property type="entry name" value="Mob_Pre"/>
</dbReference>
<feature type="region of interest" description="Disordered" evidence="3">
    <location>
        <begin position="18"/>
        <end position="43"/>
    </location>
</feature>